<evidence type="ECO:0000313" key="3">
    <source>
        <dbReference type="Proteomes" id="UP001469553"/>
    </source>
</evidence>
<proteinExistence type="predicted"/>
<accession>A0ABV0YGM9</accession>
<sequence>MKGTHLSSLDPPACPPSNLTPTIWKDSQRNPSLLPTTSPVSLFHGVTPLLGCSTSSCQGLLNPALHPTGPDFPKPGRSY</sequence>
<reference evidence="2 3" key="1">
    <citation type="submission" date="2021-06" db="EMBL/GenBank/DDBJ databases">
        <authorList>
            <person name="Palmer J.M."/>
        </authorList>
    </citation>
    <scope>NUCLEOTIDE SEQUENCE [LARGE SCALE GENOMIC DNA]</scope>
    <source>
        <strain evidence="2 3">AS_MEX2019</strain>
        <tissue evidence="2">Muscle</tissue>
    </source>
</reference>
<comment type="caution">
    <text evidence="2">The sequence shown here is derived from an EMBL/GenBank/DDBJ whole genome shotgun (WGS) entry which is preliminary data.</text>
</comment>
<evidence type="ECO:0000256" key="1">
    <source>
        <dbReference type="SAM" id="MobiDB-lite"/>
    </source>
</evidence>
<name>A0ABV0YGM9_9TELE</name>
<dbReference type="EMBL" id="JAHRIP010031174">
    <property type="protein sequence ID" value="MEQ2292911.1"/>
    <property type="molecule type" value="Genomic_DNA"/>
</dbReference>
<dbReference type="Proteomes" id="UP001469553">
    <property type="component" value="Unassembled WGS sequence"/>
</dbReference>
<evidence type="ECO:0000313" key="2">
    <source>
        <dbReference type="EMBL" id="MEQ2292911.1"/>
    </source>
</evidence>
<feature type="region of interest" description="Disordered" evidence="1">
    <location>
        <begin position="1"/>
        <end position="31"/>
    </location>
</feature>
<keyword evidence="3" id="KW-1185">Reference proteome</keyword>
<gene>
    <name evidence="2" type="ORF">AMECASPLE_027697</name>
</gene>
<protein>
    <submittedName>
        <fullName evidence="2">Uncharacterized protein</fullName>
    </submittedName>
</protein>
<organism evidence="2 3">
    <name type="scientific">Ameca splendens</name>
    <dbReference type="NCBI Taxonomy" id="208324"/>
    <lineage>
        <taxon>Eukaryota</taxon>
        <taxon>Metazoa</taxon>
        <taxon>Chordata</taxon>
        <taxon>Craniata</taxon>
        <taxon>Vertebrata</taxon>
        <taxon>Euteleostomi</taxon>
        <taxon>Actinopterygii</taxon>
        <taxon>Neopterygii</taxon>
        <taxon>Teleostei</taxon>
        <taxon>Neoteleostei</taxon>
        <taxon>Acanthomorphata</taxon>
        <taxon>Ovalentaria</taxon>
        <taxon>Atherinomorphae</taxon>
        <taxon>Cyprinodontiformes</taxon>
        <taxon>Goodeidae</taxon>
        <taxon>Ameca</taxon>
    </lineage>
</organism>